<dbReference type="Gene3D" id="3.40.50.1110">
    <property type="entry name" value="SGNH hydrolase"/>
    <property type="match status" value="1"/>
</dbReference>
<dbReference type="AlphaFoldDB" id="A0A0C3AMK6"/>
<feature type="signal peptide" evidence="1">
    <location>
        <begin position="1"/>
        <end position="21"/>
    </location>
</feature>
<dbReference type="InterPro" id="IPR036514">
    <property type="entry name" value="SGNH_hydro_sf"/>
</dbReference>
<organism evidence="2 3">
    <name type="scientific">Serendipita vermifera MAFF 305830</name>
    <dbReference type="NCBI Taxonomy" id="933852"/>
    <lineage>
        <taxon>Eukaryota</taxon>
        <taxon>Fungi</taxon>
        <taxon>Dikarya</taxon>
        <taxon>Basidiomycota</taxon>
        <taxon>Agaricomycotina</taxon>
        <taxon>Agaricomycetes</taxon>
        <taxon>Sebacinales</taxon>
        <taxon>Serendipitaceae</taxon>
        <taxon>Serendipita</taxon>
    </lineage>
</organism>
<reference evidence="3" key="2">
    <citation type="submission" date="2015-01" db="EMBL/GenBank/DDBJ databases">
        <title>Evolutionary Origins and Diversification of the Mycorrhizal Mutualists.</title>
        <authorList>
            <consortium name="DOE Joint Genome Institute"/>
            <consortium name="Mycorrhizal Genomics Consortium"/>
            <person name="Kohler A."/>
            <person name="Kuo A."/>
            <person name="Nagy L.G."/>
            <person name="Floudas D."/>
            <person name="Copeland A."/>
            <person name="Barry K.W."/>
            <person name="Cichocki N."/>
            <person name="Veneault-Fourrey C."/>
            <person name="LaButti K."/>
            <person name="Lindquist E.A."/>
            <person name="Lipzen A."/>
            <person name="Lundell T."/>
            <person name="Morin E."/>
            <person name="Murat C."/>
            <person name="Riley R."/>
            <person name="Ohm R."/>
            <person name="Sun H."/>
            <person name="Tunlid A."/>
            <person name="Henrissat B."/>
            <person name="Grigoriev I.V."/>
            <person name="Hibbett D.S."/>
            <person name="Martin F."/>
        </authorList>
    </citation>
    <scope>NUCLEOTIDE SEQUENCE [LARGE SCALE GENOMIC DNA]</scope>
    <source>
        <strain evidence="3">MAFF 305830</strain>
    </source>
</reference>
<name>A0A0C3AMK6_SERVB</name>
<feature type="chain" id="PRO_5002161060" evidence="1">
    <location>
        <begin position="22"/>
        <end position="375"/>
    </location>
</feature>
<dbReference type="InterPro" id="IPR052762">
    <property type="entry name" value="PCW_deacetylase/CE"/>
</dbReference>
<dbReference type="PANTHER" id="PTHR37834">
    <property type="entry name" value="GDSL-LIKE LIPASE/ACYLHYDROLASE DOMAIN PROTEIN (AFU_ORTHOLOGUE AFUA_2G00620)"/>
    <property type="match status" value="1"/>
</dbReference>
<evidence type="ECO:0000313" key="2">
    <source>
        <dbReference type="EMBL" id="KIM25820.1"/>
    </source>
</evidence>
<dbReference type="SUPFAM" id="SSF52266">
    <property type="entry name" value="SGNH hydrolase"/>
    <property type="match status" value="1"/>
</dbReference>
<dbReference type="OrthoDB" id="426133at2759"/>
<evidence type="ECO:0000313" key="3">
    <source>
        <dbReference type="Proteomes" id="UP000054097"/>
    </source>
</evidence>
<keyword evidence="3" id="KW-1185">Reference proteome</keyword>
<dbReference type="HOGENOM" id="CLU_867551_0_0_1"/>
<reference evidence="2 3" key="1">
    <citation type="submission" date="2014-04" db="EMBL/GenBank/DDBJ databases">
        <authorList>
            <consortium name="DOE Joint Genome Institute"/>
            <person name="Kuo A."/>
            <person name="Zuccaro A."/>
            <person name="Kohler A."/>
            <person name="Nagy L.G."/>
            <person name="Floudas D."/>
            <person name="Copeland A."/>
            <person name="Barry K.W."/>
            <person name="Cichocki N."/>
            <person name="Veneault-Fourrey C."/>
            <person name="LaButti K."/>
            <person name="Lindquist E.A."/>
            <person name="Lipzen A."/>
            <person name="Lundell T."/>
            <person name="Morin E."/>
            <person name="Murat C."/>
            <person name="Sun H."/>
            <person name="Tunlid A."/>
            <person name="Henrissat B."/>
            <person name="Grigoriev I.V."/>
            <person name="Hibbett D.S."/>
            <person name="Martin F."/>
            <person name="Nordberg H.P."/>
            <person name="Cantor M.N."/>
            <person name="Hua S.X."/>
        </authorList>
    </citation>
    <scope>NUCLEOTIDE SEQUENCE [LARGE SCALE GENOMIC DNA]</scope>
    <source>
        <strain evidence="2 3">MAFF 305830</strain>
    </source>
</reference>
<evidence type="ECO:0000256" key="1">
    <source>
        <dbReference type="SAM" id="SignalP"/>
    </source>
</evidence>
<dbReference type="PANTHER" id="PTHR37834:SF2">
    <property type="entry name" value="ESTERASE, SGNH HYDROLASE-TYPE"/>
    <property type="match status" value="1"/>
</dbReference>
<keyword evidence="1" id="KW-0732">Signal</keyword>
<protein>
    <submittedName>
        <fullName evidence="2">Uncharacterized protein</fullName>
    </submittedName>
</protein>
<proteinExistence type="predicted"/>
<gene>
    <name evidence="2" type="ORF">M408DRAFT_25933</name>
</gene>
<dbReference type="EMBL" id="KN824311">
    <property type="protein sequence ID" value="KIM25820.1"/>
    <property type="molecule type" value="Genomic_DNA"/>
</dbReference>
<dbReference type="Gene3D" id="2.60.120.260">
    <property type="entry name" value="Galactose-binding domain-like"/>
    <property type="match status" value="1"/>
</dbReference>
<dbReference type="Proteomes" id="UP000054097">
    <property type="component" value="Unassembled WGS sequence"/>
</dbReference>
<sequence length="375" mass="41911">MISFVSAFVASVLVGASIVNATPSKEIWPNDPLIWYHGRWDQGYGSWWPGTGFKLHVENLDSLCLYLSPNTTSPSVNIGVSVNYGEYATVSVKAGQNVIPLSGISASTDSSHHSRPTSSVIRINVQAPQDNIYLEKLVLNPGARLLPYTPSKLSFQFIGDSLSSVRLSPAKPNRRAWPVKTSDYFKAEYSTTVQPGACLTDIVCWGVVHGLTYQFFKTEAPSYIDSVNHNYTTDWDFSRDYPPTHIFFQAGTNDNSFHVPEANATVAYDEFFSKLRRLYPSQPIFALGTWGWPQDDGSFVYFYEGVMEDVIAKKRADGDTNIFFVKTRGWVALDDVYSDRTHLNPQGSAKLAANLEEWLKNWGLEPQAKWPTSTC</sequence>
<accession>A0A0C3AMK6</accession>